<proteinExistence type="predicted"/>
<dbReference type="InterPro" id="IPR036291">
    <property type="entry name" value="NAD(P)-bd_dom_sf"/>
</dbReference>
<dbReference type="Gene3D" id="3.30.360.10">
    <property type="entry name" value="Dihydrodipicolinate Reductase, domain 2"/>
    <property type="match status" value="1"/>
</dbReference>
<dbReference type="PANTHER" id="PTHR43818:SF11">
    <property type="entry name" value="BCDNA.GH03377"/>
    <property type="match status" value="1"/>
</dbReference>
<dbReference type="Gene3D" id="3.40.50.720">
    <property type="entry name" value="NAD(P)-binding Rossmann-like Domain"/>
    <property type="match status" value="1"/>
</dbReference>
<dbReference type="Pfam" id="PF01408">
    <property type="entry name" value="GFO_IDH_MocA"/>
    <property type="match status" value="1"/>
</dbReference>
<sequence length="399" mass="43119">MPAVQAPQMRVGVIGLGGAARQMLPSFQTHPHVVIAAGADPREDARDAFSTEFSAPAFAHPEDLCSCSDVDVVYIATPHQLHREHAVLAARAGKHIIVEKPMALTLEDCDAMIEAAEHAKVLLVVGHTHAFDAPIIEMRRLICEGAIGPLALINNFNYTNFLYRPRRYEELRTESGGGAIYNQAPHQVDIVRLLGGGKVESVRSASWALDPDRPTDGAYSAFLQFEGGAVAVIVYSGYDFFDSDQFHDWVGELGESKPSGLNGSARRALSALPAGADESALKAQRGLGGKPSPSHDDPASRAHPHFGVTIVTGRDGDLRQTARGLEHYGREGIREIAIPGPKVFPDKSGLVDEMYDAFAGQQPLLRDGHWARATMEVCLAIRQSALEGREIQLSRQVGI</sequence>
<feature type="domain" description="Gfo/Idh/MocA-like oxidoreductase N-terminal" evidence="3">
    <location>
        <begin position="9"/>
        <end position="127"/>
    </location>
</feature>
<dbReference type="EMBL" id="JARESE010000024">
    <property type="protein sequence ID" value="MDE8651860.1"/>
    <property type="molecule type" value="Genomic_DNA"/>
</dbReference>
<evidence type="ECO:0000256" key="1">
    <source>
        <dbReference type="ARBA" id="ARBA00023002"/>
    </source>
</evidence>
<dbReference type="InterPro" id="IPR000683">
    <property type="entry name" value="Gfo/Idh/MocA-like_OxRdtase_N"/>
</dbReference>
<reference evidence="5 6" key="1">
    <citation type="submission" date="2023-03" db="EMBL/GenBank/DDBJ databases">
        <title>NovoSphingobium album sp. nov. isolated from polycyclic aromatic hydrocarbons- and heavy-metal polluted soil.</title>
        <authorList>
            <person name="Liu Z."/>
            <person name="Wang K."/>
        </authorList>
    </citation>
    <scope>NUCLEOTIDE SEQUENCE [LARGE SCALE GENOMIC DNA]</scope>
    <source>
        <strain evidence="5 6">H3SJ31-1</strain>
    </source>
</reference>
<name>A0ABT5WP79_9SPHN</name>
<evidence type="ECO:0000313" key="6">
    <source>
        <dbReference type="Proteomes" id="UP001216253"/>
    </source>
</evidence>
<keyword evidence="6" id="KW-1185">Reference proteome</keyword>
<dbReference type="InterPro" id="IPR050463">
    <property type="entry name" value="Gfo/Idh/MocA_oxidrdct_glycsds"/>
</dbReference>
<accession>A0ABT5WP79</accession>
<dbReference type="Proteomes" id="UP001216253">
    <property type="component" value="Unassembled WGS sequence"/>
</dbReference>
<evidence type="ECO:0000259" key="3">
    <source>
        <dbReference type="Pfam" id="PF01408"/>
    </source>
</evidence>
<dbReference type="SUPFAM" id="SSF55347">
    <property type="entry name" value="Glyceraldehyde-3-phosphate dehydrogenase-like, C-terminal domain"/>
    <property type="match status" value="1"/>
</dbReference>
<keyword evidence="1" id="KW-0560">Oxidoreductase</keyword>
<comment type="caution">
    <text evidence="5">The sequence shown here is derived from an EMBL/GenBank/DDBJ whole genome shotgun (WGS) entry which is preliminary data.</text>
</comment>
<dbReference type="Pfam" id="PF22725">
    <property type="entry name" value="GFO_IDH_MocA_C3"/>
    <property type="match status" value="1"/>
</dbReference>
<feature type="domain" description="GFO/IDH/MocA-like oxidoreductase" evidence="4">
    <location>
        <begin position="137"/>
        <end position="238"/>
    </location>
</feature>
<evidence type="ECO:0000313" key="5">
    <source>
        <dbReference type="EMBL" id="MDE8651860.1"/>
    </source>
</evidence>
<dbReference type="PANTHER" id="PTHR43818">
    <property type="entry name" value="BCDNA.GH03377"/>
    <property type="match status" value="1"/>
</dbReference>
<evidence type="ECO:0000256" key="2">
    <source>
        <dbReference type="SAM" id="MobiDB-lite"/>
    </source>
</evidence>
<dbReference type="RefSeq" id="WP_007015348.1">
    <property type="nucleotide sequence ID" value="NZ_JARESE010000024.1"/>
</dbReference>
<dbReference type="SUPFAM" id="SSF51735">
    <property type="entry name" value="NAD(P)-binding Rossmann-fold domains"/>
    <property type="match status" value="1"/>
</dbReference>
<dbReference type="InterPro" id="IPR055170">
    <property type="entry name" value="GFO_IDH_MocA-like_dom"/>
</dbReference>
<evidence type="ECO:0000259" key="4">
    <source>
        <dbReference type="Pfam" id="PF22725"/>
    </source>
</evidence>
<feature type="region of interest" description="Disordered" evidence="2">
    <location>
        <begin position="280"/>
        <end position="304"/>
    </location>
</feature>
<organism evidence="5 6">
    <name type="scientific">Novosphingobium album</name>
    <name type="common">ex Liu et al. 2023</name>
    <dbReference type="NCBI Taxonomy" id="3031130"/>
    <lineage>
        <taxon>Bacteria</taxon>
        <taxon>Pseudomonadati</taxon>
        <taxon>Pseudomonadota</taxon>
        <taxon>Alphaproteobacteria</taxon>
        <taxon>Sphingomonadales</taxon>
        <taxon>Sphingomonadaceae</taxon>
        <taxon>Novosphingobium</taxon>
    </lineage>
</organism>
<protein>
    <submittedName>
        <fullName evidence="5">Gfo/Idh/MocA family oxidoreductase</fullName>
    </submittedName>
</protein>
<gene>
    <name evidence="5" type="ORF">PYV00_09000</name>
</gene>